<dbReference type="AlphaFoldDB" id="A0A840V4A5"/>
<dbReference type="EMBL" id="JACHFD010000009">
    <property type="protein sequence ID" value="MBB5351886.1"/>
    <property type="molecule type" value="Genomic_DNA"/>
</dbReference>
<keyword evidence="2" id="KW-0378">Hydrolase</keyword>
<evidence type="ECO:0000259" key="1">
    <source>
        <dbReference type="PROSITE" id="PS51746"/>
    </source>
</evidence>
<dbReference type="RefSeq" id="WP_184018450.1">
    <property type="nucleotide sequence ID" value="NZ_JACHFD010000009.1"/>
</dbReference>
<name>A0A840V4A5_9BACT</name>
<dbReference type="EC" id="3.1.3.16" evidence="2"/>
<protein>
    <submittedName>
        <fullName evidence="2">Protein phosphatase</fullName>
        <ecNumber evidence="2">3.1.3.16</ecNumber>
    </submittedName>
</protein>
<evidence type="ECO:0000313" key="2">
    <source>
        <dbReference type="EMBL" id="MBB5351886.1"/>
    </source>
</evidence>
<dbReference type="InterPro" id="IPR001932">
    <property type="entry name" value="PPM-type_phosphatase-like_dom"/>
</dbReference>
<dbReference type="InterPro" id="IPR036457">
    <property type="entry name" value="PPM-type-like_dom_sf"/>
</dbReference>
<dbReference type="Pfam" id="PF13672">
    <property type="entry name" value="PP2C_2"/>
    <property type="match status" value="1"/>
</dbReference>
<dbReference type="CDD" id="cd00143">
    <property type="entry name" value="PP2Cc"/>
    <property type="match status" value="1"/>
</dbReference>
<dbReference type="Gene3D" id="3.60.40.10">
    <property type="entry name" value="PPM-type phosphatase domain"/>
    <property type="match status" value="1"/>
</dbReference>
<organism evidence="2 3">
    <name type="scientific">Haloferula luteola</name>
    <dbReference type="NCBI Taxonomy" id="595692"/>
    <lineage>
        <taxon>Bacteria</taxon>
        <taxon>Pseudomonadati</taxon>
        <taxon>Verrucomicrobiota</taxon>
        <taxon>Verrucomicrobiia</taxon>
        <taxon>Verrucomicrobiales</taxon>
        <taxon>Verrucomicrobiaceae</taxon>
        <taxon>Haloferula</taxon>
    </lineage>
</organism>
<dbReference type="PROSITE" id="PS51746">
    <property type="entry name" value="PPM_2"/>
    <property type="match status" value="1"/>
</dbReference>
<accession>A0A840V4A5</accession>
<proteinExistence type="predicted"/>
<dbReference type="SMART" id="SM00332">
    <property type="entry name" value="PP2Cc"/>
    <property type="match status" value="1"/>
</dbReference>
<keyword evidence="3" id="KW-1185">Reference proteome</keyword>
<evidence type="ECO:0000313" key="3">
    <source>
        <dbReference type="Proteomes" id="UP000557717"/>
    </source>
</evidence>
<reference evidence="2 3" key="1">
    <citation type="submission" date="2020-08" db="EMBL/GenBank/DDBJ databases">
        <title>Genomic Encyclopedia of Type Strains, Phase IV (KMG-IV): sequencing the most valuable type-strain genomes for metagenomic binning, comparative biology and taxonomic classification.</title>
        <authorList>
            <person name="Goeker M."/>
        </authorList>
    </citation>
    <scope>NUCLEOTIDE SEQUENCE [LARGE SCALE GENOMIC DNA]</scope>
    <source>
        <strain evidence="2 3">YC6886</strain>
    </source>
</reference>
<dbReference type="GO" id="GO:0004722">
    <property type="term" value="F:protein serine/threonine phosphatase activity"/>
    <property type="evidence" value="ECO:0007669"/>
    <property type="project" value="UniProtKB-EC"/>
</dbReference>
<gene>
    <name evidence="2" type="ORF">HNR46_002125</name>
</gene>
<dbReference type="Proteomes" id="UP000557717">
    <property type="component" value="Unassembled WGS sequence"/>
</dbReference>
<dbReference type="SMART" id="SM00331">
    <property type="entry name" value="PP2C_SIG"/>
    <property type="match status" value="1"/>
</dbReference>
<sequence length="270" mass="30143">MENPEQSIPQLRWSGRTDVGRFRKNNEDAFLALNFDHQEVRYLGKDGSGSLEFADFVFAVSDGMGGAKAGEVASKIAVEKITRLLPASFKLGASRLDAGFSDVLAEVFSATHASLIELSRHYEECRGMGATLSLAWFMPGWMAFGHVGDSRIYSLPKNGDMIQITHDHSRVGHLRRLGKINEREARTHPQRNVIDQVLGGKTQFLDPQFGRVDYQTGDRFLLCSDGLCDGLWDRRIDEMARGEFDAEQLVRYAVSESGRDNTTALLIEVQ</sequence>
<dbReference type="SUPFAM" id="SSF81606">
    <property type="entry name" value="PP2C-like"/>
    <property type="match status" value="1"/>
</dbReference>
<comment type="caution">
    <text evidence="2">The sequence shown here is derived from an EMBL/GenBank/DDBJ whole genome shotgun (WGS) entry which is preliminary data.</text>
</comment>
<feature type="domain" description="PPM-type phosphatase" evidence="1">
    <location>
        <begin position="12"/>
        <end position="269"/>
    </location>
</feature>